<name>A0AAD6Y717_9AGAR</name>
<dbReference type="EMBL" id="JARJCW010000045">
    <property type="protein sequence ID" value="KAJ7204975.1"/>
    <property type="molecule type" value="Genomic_DNA"/>
</dbReference>
<accession>A0AAD6Y717</accession>
<comment type="caution">
    <text evidence="2">The sequence shown here is derived from an EMBL/GenBank/DDBJ whole genome shotgun (WGS) entry which is preliminary data.</text>
</comment>
<protein>
    <submittedName>
        <fullName evidence="2">Uncharacterized protein</fullName>
    </submittedName>
</protein>
<evidence type="ECO:0000313" key="2">
    <source>
        <dbReference type="EMBL" id="KAJ7204975.1"/>
    </source>
</evidence>
<evidence type="ECO:0000313" key="3">
    <source>
        <dbReference type="Proteomes" id="UP001219525"/>
    </source>
</evidence>
<keyword evidence="3" id="KW-1185">Reference proteome</keyword>
<evidence type="ECO:0000256" key="1">
    <source>
        <dbReference type="SAM" id="MobiDB-lite"/>
    </source>
</evidence>
<dbReference type="Proteomes" id="UP001219525">
    <property type="component" value="Unassembled WGS sequence"/>
</dbReference>
<reference evidence="2" key="1">
    <citation type="submission" date="2023-03" db="EMBL/GenBank/DDBJ databases">
        <title>Massive genome expansion in bonnet fungi (Mycena s.s.) driven by repeated elements and novel gene families across ecological guilds.</title>
        <authorList>
            <consortium name="Lawrence Berkeley National Laboratory"/>
            <person name="Harder C.B."/>
            <person name="Miyauchi S."/>
            <person name="Viragh M."/>
            <person name="Kuo A."/>
            <person name="Thoen E."/>
            <person name="Andreopoulos B."/>
            <person name="Lu D."/>
            <person name="Skrede I."/>
            <person name="Drula E."/>
            <person name="Henrissat B."/>
            <person name="Morin E."/>
            <person name="Kohler A."/>
            <person name="Barry K."/>
            <person name="LaButti K."/>
            <person name="Morin E."/>
            <person name="Salamov A."/>
            <person name="Lipzen A."/>
            <person name="Mereny Z."/>
            <person name="Hegedus B."/>
            <person name="Baldrian P."/>
            <person name="Stursova M."/>
            <person name="Weitz H."/>
            <person name="Taylor A."/>
            <person name="Grigoriev I.V."/>
            <person name="Nagy L.G."/>
            <person name="Martin F."/>
            <person name="Kauserud H."/>
        </authorList>
    </citation>
    <scope>NUCLEOTIDE SEQUENCE</scope>
    <source>
        <strain evidence="2">9144</strain>
    </source>
</reference>
<feature type="region of interest" description="Disordered" evidence="1">
    <location>
        <begin position="22"/>
        <end position="45"/>
    </location>
</feature>
<organism evidence="2 3">
    <name type="scientific">Mycena pura</name>
    <dbReference type="NCBI Taxonomy" id="153505"/>
    <lineage>
        <taxon>Eukaryota</taxon>
        <taxon>Fungi</taxon>
        <taxon>Dikarya</taxon>
        <taxon>Basidiomycota</taxon>
        <taxon>Agaricomycotina</taxon>
        <taxon>Agaricomycetes</taxon>
        <taxon>Agaricomycetidae</taxon>
        <taxon>Agaricales</taxon>
        <taxon>Marasmiineae</taxon>
        <taxon>Mycenaceae</taxon>
        <taxon>Mycena</taxon>
    </lineage>
</organism>
<sequence>MWSLLRLRCGWMLDAPRCSCPAPPSARSHAQAHSRRPVLPPHSTALRMSPSVRRLLLDAPRCEYTDNDGILHMRTLALVVPQYVPTAPHSTRAPRLGLTTVRALR</sequence>
<dbReference type="AlphaFoldDB" id="A0AAD6Y717"/>
<proteinExistence type="predicted"/>
<gene>
    <name evidence="2" type="ORF">GGX14DRAFT_569125</name>
</gene>